<keyword evidence="6 8" id="KW-1133">Transmembrane helix</keyword>
<dbReference type="PROSITE" id="PS51012">
    <property type="entry name" value="ABC_TM2"/>
    <property type="match status" value="1"/>
</dbReference>
<dbReference type="InterPro" id="IPR013525">
    <property type="entry name" value="ABC2_TM"/>
</dbReference>
<dbReference type="GO" id="GO:0005886">
    <property type="term" value="C:plasma membrane"/>
    <property type="evidence" value="ECO:0007669"/>
    <property type="project" value="UniProtKB-SubCell"/>
</dbReference>
<feature type="transmembrane region" description="Helical" evidence="8">
    <location>
        <begin position="285"/>
        <end position="304"/>
    </location>
</feature>
<evidence type="ECO:0000256" key="7">
    <source>
        <dbReference type="ARBA" id="ARBA00023136"/>
    </source>
</evidence>
<evidence type="ECO:0000256" key="8">
    <source>
        <dbReference type="SAM" id="Phobius"/>
    </source>
</evidence>
<comment type="subcellular location">
    <subcellularLocation>
        <location evidence="1">Cell membrane</location>
        <topology evidence="1">Multi-pass membrane protein</topology>
    </subcellularLocation>
</comment>
<evidence type="ECO:0000256" key="1">
    <source>
        <dbReference type="ARBA" id="ARBA00004651"/>
    </source>
</evidence>
<dbReference type="Proteomes" id="UP000275473">
    <property type="component" value="Unassembled WGS sequence"/>
</dbReference>
<dbReference type="RefSeq" id="WP_123165259.1">
    <property type="nucleotide sequence ID" value="NZ_RIAX01000005.1"/>
</dbReference>
<dbReference type="PANTHER" id="PTHR30294:SF38">
    <property type="entry name" value="TRANSPORT PERMEASE PROTEIN"/>
    <property type="match status" value="1"/>
</dbReference>
<evidence type="ECO:0000256" key="4">
    <source>
        <dbReference type="ARBA" id="ARBA00022475"/>
    </source>
</evidence>
<accession>A0A3M8P798</accession>
<evidence type="ECO:0000256" key="6">
    <source>
        <dbReference type="ARBA" id="ARBA00022989"/>
    </source>
</evidence>
<dbReference type="PANTHER" id="PTHR30294">
    <property type="entry name" value="MEMBRANE COMPONENT OF ABC TRANSPORTER YHHJ-RELATED"/>
    <property type="match status" value="1"/>
</dbReference>
<dbReference type="GO" id="GO:0140359">
    <property type="term" value="F:ABC-type transporter activity"/>
    <property type="evidence" value="ECO:0007669"/>
    <property type="project" value="InterPro"/>
</dbReference>
<gene>
    <name evidence="10" type="ORF">EEX84_08780</name>
</gene>
<keyword evidence="3" id="KW-0813">Transport</keyword>
<feature type="domain" description="ABC transmembrane type-2" evidence="9">
    <location>
        <begin position="137"/>
        <end position="366"/>
    </location>
</feature>
<organism evidence="10 11">
    <name type="scientific">Planococcus salinus</name>
    <dbReference type="NCBI Taxonomy" id="1848460"/>
    <lineage>
        <taxon>Bacteria</taxon>
        <taxon>Bacillati</taxon>
        <taxon>Bacillota</taxon>
        <taxon>Bacilli</taxon>
        <taxon>Bacillales</taxon>
        <taxon>Caryophanaceae</taxon>
        <taxon>Planococcus</taxon>
    </lineage>
</organism>
<keyword evidence="4" id="KW-1003">Cell membrane</keyword>
<keyword evidence="7 8" id="KW-0472">Membrane</keyword>
<evidence type="ECO:0000259" key="9">
    <source>
        <dbReference type="PROSITE" id="PS51012"/>
    </source>
</evidence>
<comment type="similarity">
    <text evidence="2">Belongs to the ABC-2 integral membrane protein family.</text>
</comment>
<reference evidence="10 11" key="1">
    <citation type="journal article" date="2018" name="Int. J. Syst. Evol. Microbiol.">
        <title>Planococcus salinus sp. nov., a moderately halophilic bacterium isolated from a saline-alkali soil.</title>
        <authorList>
            <person name="Gan L."/>
        </authorList>
    </citation>
    <scope>NUCLEOTIDE SEQUENCE [LARGE SCALE GENOMIC DNA]</scope>
    <source>
        <strain evidence="10 11">LCB217</strain>
    </source>
</reference>
<proteinExistence type="inferred from homology"/>
<feature type="transmembrane region" description="Helical" evidence="8">
    <location>
        <begin position="217"/>
        <end position="240"/>
    </location>
</feature>
<evidence type="ECO:0000256" key="2">
    <source>
        <dbReference type="ARBA" id="ARBA00007783"/>
    </source>
</evidence>
<evidence type="ECO:0000256" key="5">
    <source>
        <dbReference type="ARBA" id="ARBA00022692"/>
    </source>
</evidence>
<evidence type="ECO:0000256" key="3">
    <source>
        <dbReference type="ARBA" id="ARBA00022448"/>
    </source>
</evidence>
<dbReference type="AlphaFoldDB" id="A0A3M8P798"/>
<dbReference type="OrthoDB" id="266913at2"/>
<dbReference type="EMBL" id="RIAX01000005">
    <property type="protein sequence ID" value="RNF39559.1"/>
    <property type="molecule type" value="Genomic_DNA"/>
</dbReference>
<protein>
    <submittedName>
        <fullName evidence="10">ABC transporter permease</fullName>
    </submittedName>
</protein>
<feature type="transmembrane region" description="Helical" evidence="8">
    <location>
        <begin position="252"/>
        <end position="273"/>
    </location>
</feature>
<feature type="transmembrane region" description="Helical" evidence="8">
    <location>
        <begin position="175"/>
        <end position="196"/>
    </location>
</feature>
<dbReference type="InterPro" id="IPR047817">
    <property type="entry name" value="ABC2_TM_bact-type"/>
</dbReference>
<keyword evidence="5 8" id="KW-0812">Transmembrane</keyword>
<comment type="caution">
    <text evidence="10">The sequence shown here is derived from an EMBL/GenBank/DDBJ whole genome shotgun (WGS) entry which is preliminary data.</text>
</comment>
<dbReference type="InterPro" id="IPR051449">
    <property type="entry name" value="ABC-2_transporter_component"/>
</dbReference>
<dbReference type="Pfam" id="PF12698">
    <property type="entry name" value="ABC2_membrane_3"/>
    <property type="match status" value="1"/>
</dbReference>
<feature type="transmembrane region" description="Helical" evidence="8">
    <location>
        <begin position="345"/>
        <end position="363"/>
    </location>
</feature>
<evidence type="ECO:0000313" key="10">
    <source>
        <dbReference type="EMBL" id="RNF39559.1"/>
    </source>
</evidence>
<name>A0A3M8P798_9BACL</name>
<sequence length="367" mass="41487">MTSVFLLQWQRFRRAPLMVLSFLALTIVFVMVMAGSNPGNSMTVPTYAHPALAEQQQDEWLEQLNKSEGLQFELVEEQEARQAVLDGDTGMALQLMEDDYRLLIVADDPNRFEVESYINRTYAEELRIRQLEQQSTSGEARERVAEMLEEPALTVETQSLEGEQESFVYDGQLQMLFGMALFFSIYTIMFSLMKIVEEKKFGTWNRLILSPLDKWQVYMGHLLYSFTIGYVQIVLVLVLFKYLFNFDVGDQFGLLLLITAVYTFSIVALSMLVMGLVQSPQQLQAVVPIVATGMAMIGGAFWPIELVTNNMLLAISKVLPITYGLDALKSVAIHGRGLTELMEPIAVMLLIGVVCMGIGINLMERKR</sequence>
<keyword evidence="11" id="KW-1185">Reference proteome</keyword>
<evidence type="ECO:0000313" key="11">
    <source>
        <dbReference type="Proteomes" id="UP000275473"/>
    </source>
</evidence>